<keyword evidence="6 9" id="KW-1133">Transmembrane helix</keyword>
<feature type="transmembrane region" description="Helical" evidence="9">
    <location>
        <begin position="230"/>
        <end position="253"/>
    </location>
</feature>
<dbReference type="InterPro" id="IPR022646">
    <property type="entry name" value="SecD/SecF_CS"/>
</dbReference>
<comment type="caution">
    <text evidence="12">The sequence shown here is derived from an EMBL/GenBank/DDBJ whole genome shotgun (WGS) entry which is preliminary data.</text>
</comment>
<evidence type="ECO:0000256" key="2">
    <source>
        <dbReference type="ARBA" id="ARBA00022448"/>
    </source>
</evidence>
<organism evidence="12 13">
    <name type="scientific">Halovibrio salipaludis</name>
    <dbReference type="NCBI Taxonomy" id="2032626"/>
    <lineage>
        <taxon>Bacteria</taxon>
        <taxon>Pseudomonadati</taxon>
        <taxon>Pseudomonadota</taxon>
        <taxon>Gammaproteobacteria</taxon>
        <taxon>Oceanospirillales</taxon>
        <taxon>Halomonadaceae</taxon>
        <taxon>Halovibrio</taxon>
    </lineage>
</organism>
<dbReference type="EMBL" id="NSKD01000002">
    <property type="protein sequence ID" value="PAU80904.1"/>
    <property type="molecule type" value="Genomic_DNA"/>
</dbReference>
<dbReference type="PRINTS" id="PR01755">
    <property type="entry name" value="SECFTRNLCASE"/>
</dbReference>
<evidence type="ECO:0000256" key="1">
    <source>
        <dbReference type="ARBA" id="ARBA00004651"/>
    </source>
</evidence>
<comment type="caution">
    <text evidence="9">Lacks conserved residue(s) required for the propagation of feature annotation.</text>
</comment>
<dbReference type="GO" id="GO:0065002">
    <property type="term" value="P:intracellular protein transmembrane transport"/>
    <property type="evidence" value="ECO:0007669"/>
    <property type="project" value="UniProtKB-UniRule"/>
</dbReference>
<feature type="domain" description="Protein export membrane protein SecD/SecF C-terminal" evidence="11">
    <location>
        <begin position="111"/>
        <end position="286"/>
    </location>
</feature>
<dbReference type="HAMAP" id="MF_01464_B">
    <property type="entry name" value="SecF_B"/>
    <property type="match status" value="1"/>
</dbReference>
<keyword evidence="8 9" id="KW-0472">Membrane</keyword>
<dbReference type="Pfam" id="PF02355">
    <property type="entry name" value="SecD_SecF_C"/>
    <property type="match status" value="1"/>
</dbReference>
<evidence type="ECO:0000313" key="12">
    <source>
        <dbReference type="EMBL" id="PAU80904.1"/>
    </source>
</evidence>
<evidence type="ECO:0000256" key="3">
    <source>
        <dbReference type="ARBA" id="ARBA00022475"/>
    </source>
</evidence>
<dbReference type="Pfam" id="PF07549">
    <property type="entry name" value="Sec_GG"/>
    <property type="match status" value="1"/>
</dbReference>
<accession>A0A2A2F854</accession>
<name>A0A2A2F854_9GAMM</name>
<dbReference type="RefSeq" id="WP_095616632.1">
    <property type="nucleotide sequence ID" value="NZ_NSKD01000002.1"/>
</dbReference>
<comment type="function">
    <text evidence="9">Part of the Sec protein translocase complex. Interacts with the SecYEG preprotein conducting channel. SecDF uses the proton motive force (PMF) to complete protein translocation after the ATP-dependent function of SecA.</text>
</comment>
<keyword evidence="7 9" id="KW-0811">Translocation</keyword>
<keyword evidence="13" id="KW-1185">Reference proteome</keyword>
<feature type="transmembrane region" description="Helical" evidence="9">
    <location>
        <begin position="155"/>
        <end position="177"/>
    </location>
</feature>
<feature type="transmembrane region" description="Helical" evidence="9">
    <location>
        <begin position="183"/>
        <end position="203"/>
    </location>
</feature>
<dbReference type="InterPro" id="IPR022645">
    <property type="entry name" value="SecD/SecF_bac"/>
</dbReference>
<gene>
    <name evidence="9 12" type="primary">secF</name>
    <name evidence="12" type="ORF">CK501_04875</name>
</gene>
<dbReference type="GO" id="GO:0005886">
    <property type="term" value="C:plasma membrane"/>
    <property type="evidence" value="ECO:0007669"/>
    <property type="project" value="UniProtKB-SubCell"/>
</dbReference>
<evidence type="ECO:0000256" key="7">
    <source>
        <dbReference type="ARBA" id="ARBA00023010"/>
    </source>
</evidence>
<keyword evidence="4 9" id="KW-0812">Transmembrane</keyword>
<evidence type="ECO:0000256" key="6">
    <source>
        <dbReference type="ARBA" id="ARBA00022989"/>
    </source>
</evidence>
<dbReference type="InterPro" id="IPR048634">
    <property type="entry name" value="SecD_SecF_C"/>
</dbReference>
<evidence type="ECO:0000256" key="5">
    <source>
        <dbReference type="ARBA" id="ARBA00022927"/>
    </source>
</evidence>
<reference evidence="12 13" key="1">
    <citation type="submission" date="2017-08" db="EMBL/GenBank/DDBJ databases">
        <title>Halovibrio sewagensis sp. nov., isolated from wastewater of high salinity.</title>
        <authorList>
            <person name="Dong X."/>
            <person name="Zhang G."/>
        </authorList>
    </citation>
    <scope>NUCLEOTIDE SEQUENCE [LARGE SCALE GENOMIC DNA]</scope>
    <source>
        <strain evidence="12 13">YL5-2</strain>
    </source>
</reference>
<evidence type="ECO:0000313" key="13">
    <source>
        <dbReference type="Proteomes" id="UP000218896"/>
    </source>
</evidence>
<feature type="transmembrane region" description="Helical" evidence="9">
    <location>
        <begin position="259"/>
        <end position="279"/>
    </location>
</feature>
<proteinExistence type="inferred from homology"/>
<dbReference type="Proteomes" id="UP000218896">
    <property type="component" value="Unassembled WGS sequence"/>
</dbReference>
<comment type="subcellular location">
    <subcellularLocation>
        <location evidence="1 9">Cell membrane</location>
        <topology evidence="1 9">Multi-pass membrane protein</topology>
    </subcellularLocation>
</comment>
<evidence type="ECO:0000259" key="11">
    <source>
        <dbReference type="Pfam" id="PF02355"/>
    </source>
</evidence>
<dbReference type="AlphaFoldDB" id="A0A2A2F854"/>
<comment type="similarity">
    <text evidence="9">Belongs to the SecD/SecF family. SecF subfamily.</text>
</comment>
<evidence type="ECO:0000256" key="10">
    <source>
        <dbReference type="SAM" id="MobiDB-lite"/>
    </source>
</evidence>
<dbReference type="PANTHER" id="PTHR30081">
    <property type="entry name" value="PROTEIN-EXPORT MEMBRANE PROTEIN SEC"/>
    <property type="match status" value="1"/>
</dbReference>
<keyword evidence="5 9" id="KW-0653">Protein transport</keyword>
<sequence>MSETSKRTIDFMGFRRIAAALSIILVLGSAVSLGTKGLALGLDFTGGSLVELEYAEAPALPEVRSQLASAGYENAMVQNFGSDTAVLVRLPAQFDDTVGDQVVSALSGSADLTLERSEYVGGQVGEELREQGGIALLLAFFVVLIYVAMRFQLKFGLASVVPLVHDVLIVLGVFSIFQLTFDLTVLAALLAVIGYSLNDTIIVSDRIRENFRRILKGGPEEIINTSLNQVLLRTIVTSATTLVVLLSLLVFGGEMIRNFALALFIGVLVGTYSSIYVAANMLVTLNVNRDDLYVPKKEGAEGSQPEEEEPPDWLKRME</sequence>
<dbReference type="Gene3D" id="1.20.1640.10">
    <property type="entry name" value="Multidrug efflux transporter AcrB transmembrane domain"/>
    <property type="match status" value="1"/>
</dbReference>
<dbReference type="NCBIfam" id="TIGR00966">
    <property type="entry name" value="transloc_SecF"/>
    <property type="match status" value="1"/>
</dbReference>
<keyword evidence="3 9" id="KW-1003">Cell membrane</keyword>
<dbReference type="GO" id="GO:0015450">
    <property type="term" value="F:protein-transporting ATPase activity"/>
    <property type="evidence" value="ECO:0007669"/>
    <property type="project" value="InterPro"/>
</dbReference>
<comment type="subunit">
    <text evidence="9">Forms a complex with SecD. Part of the essential Sec protein translocation apparatus which comprises SecA, SecYEG and auxiliary proteins SecDF-YajC and YidC.</text>
</comment>
<dbReference type="GO" id="GO:0006605">
    <property type="term" value="P:protein targeting"/>
    <property type="evidence" value="ECO:0007669"/>
    <property type="project" value="UniProtKB-UniRule"/>
</dbReference>
<evidence type="ECO:0000256" key="9">
    <source>
        <dbReference type="HAMAP-Rule" id="MF_01464"/>
    </source>
</evidence>
<dbReference type="InterPro" id="IPR022813">
    <property type="entry name" value="SecD/SecF_arch_bac"/>
</dbReference>
<evidence type="ECO:0000256" key="4">
    <source>
        <dbReference type="ARBA" id="ARBA00022692"/>
    </source>
</evidence>
<feature type="region of interest" description="Disordered" evidence="10">
    <location>
        <begin position="296"/>
        <end position="318"/>
    </location>
</feature>
<dbReference type="InterPro" id="IPR055344">
    <property type="entry name" value="SecD_SecF_C_bact"/>
</dbReference>
<dbReference type="NCBIfam" id="TIGR00916">
    <property type="entry name" value="2A0604s01"/>
    <property type="match status" value="1"/>
</dbReference>
<dbReference type="PANTHER" id="PTHR30081:SF8">
    <property type="entry name" value="PROTEIN TRANSLOCASE SUBUNIT SECF"/>
    <property type="match status" value="1"/>
</dbReference>
<feature type="transmembrane region" description="Helical" evidence="9">
    <location>
        <begin position="131"/>
        <end position="148"/>
    </location>
</feature>
<evidence type="ECO:0000256" key="8">
    <source>
        <dbReference type="ARBA" id="ARBA00023136"/>
    </source>
</evidence>
<dbReference type="OrthoDB" id="9774769at2"/>
<protein>
    <recommendedName>
        <fullName evidence="9">Protein-export membrane protein SecF</fullName>
    </recommendedName>
</protein>
<dbReference type="InterPro" id="IPR005665">
    <property type="entry name" value="SecF_bac"/>
</dbReference>
<dbReference type="SUPFAM" id="SSF82866">
    <property type="entry name" value="Multidrug efflux transporter AcrB transmembrane domain"/>
    <property type="match status" value="1"/>
</dbReference>
<keyword evidence="2 9" id="KW-0813">Transport</keyword>
<dbReference type="GO" id="GO:0043952">
    <property type="term" value="P:protein transport by the Sec complex"/>
    <property type="evidence" value="ECO:0007669"/>
    <property type="project" value="UniProtKB-UniRule"/>
</dbReference>